<feature type="compositionally biased region" description="Basic and acidic residues" evidence="1">
    <location>
        <begin position="43"/>
        <end position="52"/>
    </location>
</feature>
<keyword evidence="3" id="KW-1185">Reference proteome</keyword>
<proteinExistence type="predicted"/>
<sequence>MRSGRASRVAGACPPGTLLRRDGSGEARHGEAAQVHRGPGMSERIERSEPTLRLRSVLSGRGARNGAPA</sequence>
<feature type="compositionally biased region" description="Basic and acidic residues" evidence="1">
    <location>
        <begin position="19"/>
        <end position="31"/>
    </location>
</feature>
<accession>A0ABQ4IQR3</accession>
<evidence type="ECO:0000256" key="1">
    <source>
        <dbReference type="SAM" id="MobiDB-lite"/>
    </source>
</evidence>
<dbReference type="Proteomes" id="UP000643165">
    <property type="component" value="Unassembled WGS sequence"/>
</dbReference>
<protein>
    <submittedName>
        <fullName evidence="2">Uncharacterized protein</fullName>
    </submittedName>
</protein>
<feature type="region of interest" description="Disordered" evidence="1">
    <location>
        <begin position="1"/>
        <end position="69"/>
    </location>
</feature>
<gene>
    <name evidence="2" type="ORF">Vlu01_08760</name>
</gene>
<evidence type="ECO:0000313" key="2">
    <source>
        <dbReference type="EMBL" id="GIJ20252.1"/>
    </source>
</evidence>
<evidence type="ECO:0000313" key="3">
    <source>
        <dbReference type="Proteomes" id="UP000643165"/>
    </source>
</evidence>
<name>A0ABQ4IQR3_9ACTN</name>
<comment type="caution">
    <text evidence="2">The sequence shown here is derived from an EMBL/GenBank/DDBJ whole genome shotgun (WGS) entry which is preliminary data.</text>
</comment>
<organism evidence="2 3">
    <name type="scientific">Micromonospora lutea</name>
    <dbReference type="NCBI Taxonomy" id="419825"/>
    <lineage>
        <taxon>Bacteria</taxon>
        <taxon>Bacillati</taxon>
        <taxon>Actinomycetota</taxon>
        <taxon>Actinomycetes</taxon>
        <taxon>Micromonosporales</taxon>
        <taxon>Micromonosporaceae</taxon>
        <taxon>Micromonospora</taxon>
    </lineage>
</organism>
<dbReference type="EMBL" id="BOPB01000003">
    <property type="protein sequence ID" value="GIJ20252.1"/>
    <property type="molecule type" value="Genomic_DNA"/>
</dbReference>
<reference evidence="2 3" key="1">
    <citation type="submission" date="2021-01" db="EMBL/GenBank/DDBJ databases">
        <title>Whole genome shotgun sequence of Verrucosispora lutea NBRC 106530.</title>
        <authorList>
            <person name="Komaki H."/>
            <person name="Tamura T."/>
        </authorList>
    </citation>
    <scope>NUCLEOTIDE SEQUENCE [LARGE SCALE GENOMIC DNA]</scope>
    <source>
        <strain evidence="2 3">NBRC 106530</strain>
    </source>
</reference>